<reference evidence="1 2" key="1">
    <citation type="journal article" date="2014" name="Genome Biol. Evol.">
        <title>The genome of the myxosporean Thelohanellus kitauei shows adaptations to nutrient acquisition within its fish host.</title>
        <authorList>
            <person name="Yang Y."/>
            <person name="Xiong J."/>
            <person name="Zhou Z."/>
            <person name="Huo F."/>
            <person name="Miao W."/>
            <person name="Ran C."/>
            <person name="Liu Y."/>
            <person name="Zhang J."/>
            <person name="Feng J."/>
            <person name="Wang M."/>
            <person name="Wang M."/>
            <person name="Wang L."/>
            <person name="Yao B."/>
        </authorList>
    </citation>
    <scope>NUCLEOTIDE SEQUENCE [LARGE SCALE GENOMIC DNA]</scope>
    <source>
        <strain evidence="1">Wuqing</strain>
    </source>
</reference>
<accession>A0A0C2IV26</accession>
<evidence type="ECO:0000313" key="2">
    <source>
        <dbReference type="Proteomes" id="UP000031668"/>
    </source>
</evidence>
<organism evidence="1 2">
    <name type="scientific">Thelohanellus kitauei</name>
    <name type="common">Myxosporean</name>
    <dbReference type="NCBI Taxonomy" id="669202"/>
    <lineage>
        <taxon>Eukaryota</taxon>
        <taxon>Metazoa</taxon>
        <taxon>Cnidaria</taxon>
        <taxon>Myxozoa</taxon>
        <taxon>Myxosporea</taxon>
        <taxon>Bivalvulida</taxon>
        <taxon>Platysporina</taxon>
        <taxon>Myxobolidae</taxon>
        <taxon>Thelohanellus</taxon>
    </lineage>
</organism>
<dbReference type="Proteomes" id="UP000031668">
    <property type="component" value="Unassembled WGS sequence"/>
</dbReference>
<protein>
    <submittedName>
        <fullName evidence="1">Uncharacterized protein</fullName>
    </submittedName>
</protein>
<name>A0A0C2IV26_THEKT</name>
<keyword evidence="2" id="KW-1185">Reference proteome</keyword>
<comment type="caution">
    <text evidence="1">The sequence shown here is derived from an EMBL/GenBank/DDBJ whole genome shotgun (WGS) entry which is preliminary data.</text>
</comment>
<proteinExistence type="predicted"/>
<dbReference type="EMBL" id="JWZT01005525">
    <property type="protein sequence ID" value="KII60672.1"/>
    <property type="molecule type" value="Genomic_DNA"/>
</dbReference>
<sequence length="116" mass="13721">MIIQMNYEKILILRGANVLQHILSEGTDSRGILHIQFGGFFKNYKITRFRLFPRAALLQNDGSAVARYENFDLPTFNFVRVIFHCFICWTFGPVDFLSRLELPGDQFRHWKDDRFC</sequence>
<evidence type="ECO:0000313" key="1">
    <source>
        <dbReference type="EMBL" id="KII60672.1"/>
    </source>
</evidence>
<gene>
    <name evidence="1" type="ORF">RF11_10537</name>
</gene>
<dbReference type="AlphaFoldDB" id="A0A0C2IV26"/>